<evidence type="ECO:0000256" key="1">
    <source>
        <dbReference type="ARBA" id="ARBA00022679"/>
    </source>
</evidence>
<proteinExistence type="predicted"/>
<keyword evidence="1" id="KW-0808">Transferase</keyword>
<evidence type="ECO:0000256" key="4">
    <source>
        <dbReference type="ARBA" id="ARBA00022759"/>
    </source>
</evidence>
<keyword evidence="10" id="KW-1185">Reference proteome</keyword>
<dbReference type="GO" id="GO:0004519">
    <property type="term" value="F:endonuclease activity"/>
    <property type="evidence" value="ECO:0007669"/>
    <property type="project" value="UniProtKB-KW"/>
</dbReference>
<dbReference type="InterPro" id="IPR012337">
    <property type="entry name" value="RNaseH-like_sf"/>
</dbReference>
<evidence type="ECO:0000256" key="7">
    <source>
        <dbReference type="SAM" id="MobiDB-lite"/>
    </source>
</evidence>
<dbReference type="GO" id="GO:0003964">
    <property type="term" value="F:RNA-directed DNA polymerase activity"/>
    <property type="evidence" value="ECO:0007669"/>
    <property type="project" value="UniProtKB-KW"/>
</dbReference>
<keyword evidence="3" id="KW-0540">Nuclease</keyword>
<reference evidence="9 10" key="1">
    <citation type="journal article" date="2023" name="J. Hered.">
        <title>Chromosome-level genome of the wood stork (Mycteria americana) provides insight into avian chromosome evolution.</title>
        <authorList>
            <person name="Flamio R. Jr."/>
            <person name="Ramstad K.M."/>
        </authorList>
    </citation>
    <scope>NUCLEOTIDE SEQUENCE [LARGE SCALE GENOMIC DNA]</scope>
    <source>
        <strain evidence="9">JAX WOST 10</strain>
    </source>
</reference>
<dbReference type="GO" id="GO:0015074">
    <property type="term" value="P:DNA integration"/>
    <property type="evidence" value="ECO:0007669"/>
    <property type="project" value="InterPro"/>
</dbReference>
<evidence type="ECO:0000256" key="5">
    <source>
        <dbReference type="ARBA" id="ARBA00022801"/>
    </source>
</evidence>
<keyword evidence="4" id="KW-0255">Endonuclease</keyword>
<dbReference type="PANTHER" id="PTHR41694:SF3">
    <property type="entry name" value="RNA-DIRECTED DNA POLYMERASE-RELATED"/>
    <property type="match status" value="1"/>
</dbReference>
<evidence type="ECO:0000313" key="9">
    <source>
        <dbReference type="EMBL" id="KAK4832455.1"/>
    </source>
</evidence>
<feature type="compositionally biased region" description="Basic and acidic residues" evidence="7">
    <location>
        <begin position="245"/>
        <end position="260"/>
    </location>
</feature>
<evidence type="ECO:0000259" key="8">
    <source>
        <dbReference type="PROSITE" id="PS50994"/>
    </source>
</evidence>
<dbReference type="PANTHER" id="PTHR41694">
    <property type="entry name" value="ENDOGENOUS RETROVIRUS GROUP K MEMBER POL PROTEIN"/>
    <property type="match status" value="1"/>
</dbReference>
<dbReference type="InterPro" id="IPR001584">
    <property type="entry name" value="Integrase_cat-core"/>
</dbReference>
<dbReference type="InterPro" id="IPR036397">
    <property type="entry name" value="RNaseH_sf"/>
</dbReference>
<feature type="non-terminal residue" evidence="9">
    <location>
        <position position="275"/>
    </location>
</feature>
<sequence length="275" mass="31404">MVEATTRWLETHPVHHATTQNTILGLEKQVLWQHGTPERTESDNGTHFRNNLIDTWAKEHGIEWVYPIPCRAPASGKIERYNGLLKTTLRAMDGGMFKHGDTHFAKATCNNLQDPDVLDWLLRLGNNAKQPQFPQLLLIRLVLQTLHQLRCPSLDTLQHLNVSLVVRGPKLNTVFETSPSNTRYLSYQQSRDTQFFQWSIVSVRLGHLPVGLFNLSTASHNYKLTFLDVVLATWGRTVQSMQKGPKIDQQGRKGEKDIKKAKQQTQIPKQLQMKG</sequence>
<evidence type="ECO:0000256" key="3">
    <source>
        <dbReference type="ARBA" id="ARBA00022722"/>
    </source>
</evidence>
<dbReference type="GO" id="GO:0035613">
    <property type="term" value="F:RNA stem-loop binding"/>
    <property type="evidence" value="ECO:0007669"/>
    <property type="project" value="TreeGrafter"/>
</dbReference>
<keyword evidence="6" id="KW-0695">RNA-directed DNA polymerase</keyword>
<dbReference type="AlphaFoldDB" id="A0AAN7NV44"/>
<dbReference type="SUPFAM" id="SSF53098">
    <property type="entry name" value="Ribonuclease H-like"/>
    <property type="match status" value="1"/>
</dbReference>
<dbReference type="Gene3D" id="3.30.420.10">
    <property type="entry name" value="Ribonuclease H-like superfamily/Ribonuclease H"/>
    <property type="match status" value="1"/>
</dbReference>
<comment type="caution">
    <text evidence="9">The sequence shown here is derived from an EMBL/GenBank/DDBJ whole genome shotgun (WGS) entry which is preliminary data.</text>
</comment>
<keyword evidence="5" id="KW-0378">Hydrolase</keyword>
<gene>
    <name evidence="9" type="ORF">QYF61_023502</name>
</gene>
<dbReference type="PROSITE" id="PS50994">
    <property type="entry name" value="INTEGRASE"/>
    <property type="match status" value="1"/>
</dbReference>
<name>A0AAN7NV44_MYCAM</name>
<dbReference type="Proteomes" id="UP001333110">
    <property type="component" value="Unassembled WGS sequence"/>
</dbReference>
<feature type="region of interest" description="Disordered" evidence="7">
    <location>
        <begin position="242"/>
        <end position="275"/>
    </location>
</feature>
<evidence type="ECO:0000256" key="2">
    <source>
        <dbReference type="ARBA" id="ARBA00022695"/>
    </source>
</evidence>
<organism evidence="9 10">
    <name type="scientific">Mycteria americana</name>
    <name type="common">Wood stork</name>
    <dbReference type="NCBI Taxonomy" id="33587"/>
    <lineage>
        <taxon>Eukaryota</taxon>
        <taxon>Metazoa</taxon>
        <taxon>Chordata</taxon>
        <taxon>Craniata</taxon>
        <taxon>Vertebrata</taxon>
        <taxon>Euteleostomi</taxon>
        <taxon>Archelosauria</taxon>
        <taxon>Archosauria</taxon>
        <taxon>Dinosauria</taxon>
        <taxon>Saurischia</taxon>
        <taxon>Theropoda</taxon>
        <taxon>Coelurosauria</taxon>
        <taxon>Aves</taxon>
        <taxon>Neognathae</taxon>
        <taxon>Neoaves</taxon>
        <taxon>Aequornithes</taxon>
        <taxon>Ciconiiformes</taxon>
        <taxon>Ciconiidae</taxon>
        <taxon>Mycteria</taxon>
    </lineage>
</organism>
<protein>
    <recommendedName>
        <fullName evidence="8">Integrase catalytic domain-containing protein</fullName>
    </recommendedName>
</protein>
<accession>A0AAN7NV44</accession>
<evidence type="ECO:0000256" key="6">
    <source>
        <dbReference type="ARBA" id="ARBA00022918"/>
    </source>
</evidence>
<feature type="domain" description="Integrase catalytic" evidence="8">
    <location>
        <begin position="1"/>
        <end position="146"/>
    </location>
</feature>
<dbReference type="EMBL" id="JAUNZN010000001">
    <property type="protein sequence ID" value="KAK4832455.1"/>
    <property type="molecule type" value="Genomic_DNA"/>
</dbReference>
<evidence type="ECO:0000313" key="10">
    <source>
        <dbReference type="Proteomes" id="UP001333110"/>
    </source>
</evidence>
<keyword evidence="2" id="KW-0548">Nucleotidyltransferase</keyword>
<dbReference type="GO" id="GO:0016787">
    <property type="term" value="F:hydrolase activity"/>
    <property type="evidence" value="ECO:0007669"/>
    <property type="project" value="UniProtKB-KW"/>
</dbReference>